<dbReference type="OrthoDB" id="1188001at2"/>
<evidence type="ECO:0000259" key="1">
    <source>
        <dbReference type="PROSITE" id="PS50056"/>
    </source>
</evidence>
<reference evidence="2 3" key="1">
    <citation type="submission" date="2019-03" db="EMBL/GenBank/DDBJ databases">
        <title>Genomics of glacier-inhabiting Cryobacterium strains.</title>
        <authorList>
            <person name="Liu Q."/>
            <person name="Xin Y.-H."/>
        </authorList>
    </citation>
    <scope>NUCLEOTIDE SEQUENCE [LARGE SCALE GENOMIC DNA]</scope>
    <source>
        <strain evidence="2 3">Hh14</strain>
    </source>
</reference>
<comment type="caution">
    <text evidence="2">The sequence shown here is derived from an EMBL/GenBank/DDBJ whole genome shotgun (WGS) entry which is preliminary data.</text>
</comment>
<dbReference type="InterPro" id="IPR016130">
    <property type="entry name" value="Tyr_Pase_AS"/>
</dbReference>
<dbReference type="PROSITE" id="PS00383">
    <property type="entry name" value="TYR_PHOSPHATASE_1"/>
    <property type="match status" value="1"/>
</dbReference>
<dbReference type="InterPro" id="IPR000387">
    <property type="entry name" value="Tyr_Pase_dom"/>
</dbReference>
<dbReference type="Proteomes" id="UP000297447">
    <property type="component" value="Unassembled WGS sequence"/>
</dbReference>
<sequence length="237" mass="25304">MTLLSVPGTYNVRAIGDIGSPWLLRAATLDAITEAGASVLARLKVALVLDLRDGGERGEVQHPIPVRHLPIFEAADAPPHVQPLTGTLEEIYETLIYTRAVQLTRAVAVIADATGPVLVHCAAGKDRTGLVVALTLLAAGADPDDVIADYALSTTEVRLFRRELADAALRELPLTEEEYEAALSLHLDSPADALRHVLAVLARFGGVQAYLVRAGLTVDQFHALRDRFAACLGPQPT</sequence>
<feature type="domain" description="Tyrosine specific protein phosphatases" evidence="1">
    <location>
        <begin position="98"/>
        <end position="147"/>
    </location>
</feature>
<dbReference type="Pfam" id="PF13350">
    <property type="entry name" value="Y_phosphatase3"/>
    <property type="match status" value="1"/>
</dbReference>
<dbReference type="PROSITE" id="PS50056">
    <property type="entry name" value="TYR_PHOSPHATASE_2"/>
    <property type="match status" value="1"/>
</dbReference>
<proteinExistence type="predicted"/>
<protein>
    <submittedName>
        <fullName evidence="2">Tyrosine-protein phosphatase</fullName>
    </submittedName>
</protein>
<evidence type="ECO:0000313" key="2">
    <source>
        <dbReference type="EMBL" id="TFD54716.1"/>
    </source>
</evidence>
<dbReference type="SUPFAM" id="SSF52799">
    <property type="entry name" value="(Phosphotyrosine protein) phosphatases II"/>
    <property type="match status" value="1"/>
</dbReference>
<accession>A0A4R9A9U3</accession>
<dbReference type="Gene3D" id="3.90.190.10">
    <property type="entry name" value="Protein tyrosine phosphatase superfamily"/>
    <property type="match status" value="1"/>
</dbReference>
<dbReference type="GO" id="GO:0004721">
    <property type="term" value="F:phosphoprotein phosphatase activity"/>
    <property type="evidence" value="ECO:0007669"/>
    <property type="project" value="InterPro"/>
</dbReference>
<dbReference type="InterPro" id="IPR029021">
    <property type="entry name" value="Prot-tyrosine_phosphatase-like"/>
</dbReference>
<organism evidence="2 3">
    <name type="scientific">Cryobacterium frigoriphilum</name>
    <dbReference type="NCBI Taxonomy" id="1259150"/>
    <lineage>
        <taxon>Bacteria</taxon>
        <taxon>Bacillati</taxon>
        <taxon>Actinomycetota</taxon>
        <taxon>Actinomycetes</taxon>
        <taxon>Micrococcales</taxon>
        <taxon>Microbacteriaceae</taxon>
        <taxon>Cryobacterium</taxon>
    </lineage>
</organism>
<evidence type="ECO:0000313" key="3">
    <source>
        <dbReference type="Proteomes" id="UP000297447"/>
    </source>
</evidence>
<dbReference type="RefSeq" id="WP_134518030.1">
    <property type="nucleotide sequence ID" value="NZ_SOHE01000015.1"/>
</dbReference>
<name>A0A4R9A9U3_9MICO</name>
<dbReference type="InterPro" id="IPR026893">
    <property type="entry name" value="Tyr/Ser_Pase_IphP-type"/>
</dbReference>
<dbReference type="EMBL" id="SOHE01000015">
    <property type="protein sequence ID" value="TFD54716.1"/>
    <property type="molecule type" value="Genomic_DNA"/>
</dbReference>
<gene>
    <name evidence="2" type="ORF">E3T55_02675</name>
</gene>
<keyword evidence="3" id="KW-1185">Reference proteome</keyword>
<dbReference type="AlphaFoldDB" id="A0A4R9A9U3"/>